<feature type="compositionally biased region" description="Low complexity" evidence="1">
    <location>
        <begin position="43"/>
        <end position="60"/>
    </location>
</feature>
<feature type="compositionally biased region" description="Polar residues" evidence="1">
    <location>
        <begin position="1"/>
        <end position="11"/>
    </location>
</feature>
<proteinExistence type="predicted"/>
<dbReference type="Gene3D" id="3.30.460.40">
    <property type="match status" value="1"/>
</dbReference>
<organism evidence="2 3">
    <name type="scientific">Crepidotus variabilis</name>
    <dbReference type="NCBI Taxonomy" id="179855"/>
    <lineage>
        <taxon>Eukaryota</taxon>
        <taxon>Fungi</taxon>
        <taxon>Dikarya</taxon>
        <taxon>Basidiomycota</taxon>
        <taxon>Agaricomycotina</taxon>
        <taxon>Agaricomycetes</taxon>
        <taxon>Agaricomycetidae</taxon>
        <taxon>Agaricales</taxon>
        <taxon>Agaricineae</taxon>
        <taxon>Crepidotaceae</taxon>
        <taxon>Crepidotus</taxon>
    </lineage>
</organism>
<protein>
    <submittedName>
        <fullName evidence="2">Uncharacterized protein</fullName>
    </submittedName>
</protein>
<dbReference type="InterPro" id="IPR043519">
    <property type="entry name" value="NT_sf"/>
</dbReference>
<sequence>MDASPQPSTSIGPAAEKTAVIPVIGPSSRFSRDRRQRTPQDKPPIQGQSQSQGQTSAPTTGPTPTQILFDITRQVVQILKEAGIGSALFGSLGTSLYGKQRSPNDIDLLTFPPPDQNSDPERIKQLIVTANPDKFYLRDSVNPSATYKILFYKLTRRQNPTRFFRRNSCKVDILIPGIMHLPSLHPNPERIIWIDGLPVLPFAVLLSQKLQAWDDHRNMSEETEPQKYAKRFVDKNDLGRMFKMEEHVRPLREASARPWNDRILFSEEFETLCWSRARDFCSIFPEFKARFLSIGLGEDTYDIFA</sequence>
<name>A0A9P6ELX7_9AGAR</name>
<reference evidence="2" key="1">
    <citation type="submission" date="2020-11" db="EMBL/GenBank/DDBJ databases">
        <authorList>
            <consortium name="DOE Joint Genome Institute"/>
            <person name="Ahrendt S."/>
            <person name="Riley R."/>
            <person name="Andreopoulos W."/>
            <person name="Labutti K."/>
            <person name="Pangilinan J."/>
            <person name="Ruiz-Duenas F.J."/>
            <person name="Barrasa J.M."/>
            <person name="Sanchez-Garcia M."/>
            <person name="Camarero S."/>
            <person name="Miyauchi S."/>
            <person name="Serrano A."/>
            <person name="Linde D."/>
            <person name="Babiker R."/>
            <person name="Drula E."/>
            <person name="Ayuso-Fernandez I."/>
            <person name="Pacheco R."/>
            <person name="Padilla G."/>
            <person name="Ferreira P."/>
            <person name="Barriuso J."/>
            <person name="Kellner H."/>
            <person name="Castanera R."/>
            <person name="Alfaro M."/>
            <person name="Ramirez L."/>
            <person name="Pisabarro A.G."/>
            <person name="Kuo A."/>
            <person name="Tritt A."/>
            <person name="Lipzen A."/>
            <person name="He G."/>
            <person name="Yan M."/>
            <person name="Ng V."/>
            <person name="Cullen D."/>
            <person name="Martin F."/>
            <person name="Rosso M.-N."/>
            <person name="Henrissat B."/>
            <person name="Hibbett D."/>
            <person name="Martinez A.T."/>
            <person name="Grigoriev I.V."/>
        </authorList>
    </citation>
    <scope>NUCLEOTIDE SEQUENCE</scope>
    <source>
        <strain evidence="2">CBS 506.95</strain>
    </source>
</reference>
<dbReference type="Proteomes" id="UP000807306">
    <property type="component" value="Unassembled WGS sequence"/>
</dbReference>
<gene>
    <name evidence="2" type="ORF">CPB83DRAFT_761944</name>
</gene>
<dbReference type="SUPFAM" id="SSF81301">
    <property type="entry name" value="Nucleotidyltransferase"/>
    <property type="match status" value="1"/>
</dbReference>
<evidence type="ECO:0000313" key="2">
    <source>
        <dbReference type="EMBL" id="KAF9531268.1"/>
    </source>
</evidence>
<evidence type="ECO:0000256" key="1">
    <source>
        <dbReference type="SAM" id="MobiDB-lite"/>
    </source>
</evidence>
<feature type="region of interest" description="Disordered" evidence="1">
    <location>
        <begin position="1"/>
        <end position="65"/>
    </location>
</feature>
<evidence type="ECO:0000313" key="3">
    <source>
        <dbReference type="Proteomes" id="UP000807306"/>
    </source>
</evidence>
<dbReference type="EMBL" id="MU157836">
    <property type="protein sequence ID" value="KAF9531268.1"/>
    <property type="molecule type" value="Genomic_DNA"/>
</dbReference>
<feature type="compositionally biased region" description="Basic and acidic residues" evidence="1">
    <location>
        <begin position="30"/>
        <end position="40"/>
    </location>
</feature>
<keyword evidence="3" id="KW-1185">Reference proteome</keyword>
<comment type="caution">
    <text evidence="2">The sequence shown here is derived from an EMBL/GenBank/DDBJ whole genome shotgun (WGS) entry which is preliminary data.</text>
</comment>
<accession>A0A9P6ELX7</accession>
<dbReference type="AlphaFoldDB" id="A0A9P6ELX7"/>
<dbReference type="OrthoDB" id="3133286at2759"/>